<dbReference type="EMBL" id="BMIY01000001">
    <property type="protein sequence ID" value="GGG48565.1"/>
    <property type="molecule type" value="Genomic_DNA"/>
</dbReference>
<dbReference type="PANTHER" id="PTHR43693">
    <property type="entry name" value="PROTEIN PHOSPHATASE CHEZ"/>
    <property type="match status" value="1"/>
</dbReference>
<dbReference type="SUPFAM" id="SSF75708">
    <property type="entry name" value="Chemotaxis phosphatase CheZ"/>
    <property type="match status" value="1"/>
</dbReference>
<dbReference type="InterPro" id="IPR050992">
    <property type="entry name" value="CheZ_family_phosphatases"/>
</dbReference>
<name>A0A917LPP6_9GAMM</name>
<organism evidence="12 13">
    <name type="scientific">Pseudohongiella nitratireducens</name>
    <dbReference type="NCBI Taxonomy" id="1768907"/>
    <lineage>
        <taxon>Bacteria</taxon>
        <taxon>Pseudomonadati</taxon>
        <taxon>Pseudomonadota</taxon>
        <taxon>Gammaproteobacteria</taxon>
        <taxon>Pseudomonadales</taxon>
        <taxon>Pseudohongiellaceae</taxon>
        <taxon>Pseudohongiella</taxon>
    </lineage>
</organism>
<keyword evidence="8 10" id="KW-0904">Protein phosphatase</keyword>
<dbReference type="Pfam" id="PF04344">
    <property type="entry name" value="CheZ"/>
    <property type="match status" value="1"/>
</dbReference>
<evidence type="ECO:0000256" key="4">
    <source>
        <dbReference type="ARBA" id="ARBA00022490"/>
    </source>
</evidence>
<evidence type="ECO:0000256" key="9">
    <source>
        <dbReference type="ARBA" id="ARBA00029599"/>
    </source>
</evidence>
<dbReference type="GO" id="GO:0050920">
    <property type="term" value="P:regulation of chemotaxis"/>
    <property type="evidence" value="ECO:0007669"/>
    <property type="project" value="InterPro"/>
</dbReference>
<comment type="caution">
    <text evidence="12">The sequence shown here is derived from an EMBL/GenBank/DDBJ whole genome shotgun (WGS) entry which is preliminary data.</text>
</comment>
<dbReference type="AlphaFoldDB" id="A0A917LPP6"/>
<dbReference type="EC" id="3.1.3.-" evidence="10"/>
<evidence type="ECO:0000256" key="3">
    <source>
        <dbReference type="ARBA" id="ARBA00018484"/>
    </source>
</evidence>
<dbReference type="GO" id="GO:0004721">
    <property type="term" value="F:phosphoprotein phosphatase activity"/>
    <property type="evidence" value="ECO:0007669"/>
    <property type="project" value="UniProtKB-KW"/>
</dbReference>
<evidence type="ECO:0000313" key="12">
    <source>
        <dbReference type="EMBL" id="GGG48565.1"/>
    </source>
</evidence>
<comment type="subunit">
    <text evidence="10">Homodimer.</text>
</comment>
<reference evidence="12" key="2">
    <citation type="submission" date="2020-09" db="EMBL/GenBank/DDBJ databases">
        <authorList>
            <person name="Sun Q."/>
            <person name="Zhou Y."/>
        </authorList>
    </citation>
    <scope>NUCLEOTIDE SEQUENCE</scope>
    <source>
        <strain evidence="12">CGMCC 1.15425</strain>
    </source>
</reference>
<evidence type="ECO:0000256" key="6">
    <source>
        <dbReference type="ARBA" id="ARBA00022779"/>
    </source>
</evidence>
<evidence type="ECO:0000256" key="1">
    <source>
        <dbReference type="ARBA" id="ARBA00004496"/>
    </source>
</evidence>
<comment type="subcellular location">
    <subcellularLocation>
        <location evidence="1 10">Cytoplasm</location>
    </subcellularLocation>
</comment>
<proteinExistence type="inferred from homology"/>
<evidence type="ECO:0000313" key="13">
    <source>
        <dbReference type="Proteomes" id="UP000627715"/>
    </source>
</evidence>
<dbReference type="PANTHER" id="PTHR43693:SF1">
    <property type="entry name" value="PROTEIN PHOSPHATASE CHEZ"/>
    <property type="match status" value="1"/>
</dbReference>
<evidence type="ECO:0000256" key="7">
    <source>
        <dbReference type="ARBA" id="ARBA00022801"/>
    </source>
</evidence>
<evidence type="ECO:0000256" key="5">
    <source>
        <dbReference type="ARBA" id="ARBA00022500"/>
    </source>
</evidence>
<dbReference type="PIRSF" id="PIRSF002884">
    <property type="entry name" value="CheZ"/>
    <property type="match status" value="1"/>
</dbReference>
<keyword evidence="6 10" id="KW-0283">Flagellar rotation</keyword>
<dbReference type="GO" id="GO:0097588">
    <property type="term" value="P:archaeal or bacterial-type flagellum-dependent cell motility"/>
    <property type="evidence" value="ECO:0007669"/>
    <property type="project" value="UniProtKB-KW"/>
</dbReference>
<keyword evidence="7 10" id="KW-0378">Hydrolase</keyword>
<dbReference type="Proteomes" id="UP000627715">
    <property type="component" value="Unassembled WGS sequence"/>
</dbReference>
<dbReference type="InterPro" id="IPR007439">
    <property type="entry name" value="Chemotax_Pase_CheZ"/>
</dbReference>
<evidence type="ECO:0000256" key="10">
    <source>
        <dbReference type="PIRNR" id="PIRNR002884"/>
    </source>
</evidence>
<evidence type="ECO:0000256" key="11">
    <source>
        <dbReference type="PIRSR" id="PIRSR002884-1"/>
    </source>
</evidence>
<evidence type="ECO:0000256" key="2">
    <source>
        <dbReference type="ARBA" id="ARBA00005908"/>
    </source>
</evidence>
<feature type="site" description="Enhances dephosphorylation of CheY-P" evidence="11">
    <location>
        <position position="182"/>
    </location>
</feature>
<reference evidence="12" key="1">
    <citation type="journal article" date="2014" name="Int. J. Syst. Evol. Microbiol.">
        <title>Complete genome sequence of Corynebacterium casei LMG S-19264T (=DSM 44701T), isolated from a smear-ripened cheese.</title>
        <authorList>
            <consortium name="US DOE Joint Genome Institute (JGI-PGF)"/>
            <person name="Walter F."/>
            <person name="Albersmeier A."/>
            <person name="Kalinowski J."/>
            <person name="Ruckert C."/>
        </authorList>
    </citation>
    <scope>NUCLEOTIDE SEQUENCE</scope>
    <source>
        <strain evidence="12">CGMCC 1.15425</strain>
    </source>
</reference>
<evidence type="ECO:0000256" key="8">
    <source>
        <dbReference type="ARBA" id="ARBA00022912"/>
    </source>
</evidence>
<gene>
    <name evidence="12" type="ORF">GCM10011403_02060</name>
</gene>
<keyword evidence="13" id="KW-1185">Reference proteome</keyword>
<dbReference type="GO" id="GO:0009288">
    <property type="term" value="C:bacterial-type flagellum"/>
    <property type="evidence" value="ECO:0007669"/>
    <property type="project" value="InterPro"/>
</dbReference>
<accession>A0A917LPP6</accession>
<dbReference type="GO" id="GO:0005737">
    <property type="term" value="C:cytoplasm"/>
    <property type="evidence" value="ECO:0007669"/>
    <property type="project" value="UniProtKB-SubCell"/>
</dbReference>
<keyword evidence="4 10" id="KW-0963">Cytoplasm</keyword>
<comment type="function">
    <text evidence="10">Plays an important role in bacterial chemotaxis signal transduction pathway by accelerating the dephosphorylation of phosphorylated CheY (CheY-P).</text>
</comment>
<sequence>MGEIQKNNDHSRYAESLRASSPELIQCLQANDMDGAIAILQHVNLVREQTLYQEVGRLTRALHNALKDFHLEIGLDGRLDVSSELSEMVDARSRLNYVIEMTEEAANTTMDNVDAASPRVQRLIERCNQVQDIWAKERADHGDEEYSAVSRLLSMISSESQQVQQHLQNILLAQGFQDLSGQVIRRVINLVRDVEESLVRLVKLASEVEQVAGIQSDALTEVNQKETNVSEEGPYVKGVSRGDVVNDQDEVDELLSSLGF</sequence>
<dbReference type="Gene3D" id="1.10.287.500">
    <property type="entry name" value="Helix hairpin bin"/>
    <property type="match status" value="1"/>
</dbReference>
<protein>
    <recommendedName>
        <fullName evidence="3 10">Protein phosphatase CheZ</fullName>
        <ecNumber evidence="10">3.1.3.-</ecNumber>
    </recommendedName>
    <alternativeName>
        <fullName evidence="9 10">Chemotaxis protein CheZ</fullName>
    </alternativeName>
</protein>
<keyword evidence="5 10" id="KW-0145">Chemotaxis</keyword>
<dbReference type="GO" id="GO:0006935">
    <property type="term" value="P:chemotaxis"/>
    <property type="evidence" value="ECO:0007669"/>
    <property type="project" value="UniProtKB-KW"/>
</dbReference>
<comment type="similarity">
    <text evidence="2 10">Belongs to the CheZ family.</text>
</comment>